<keyword evidence="2" id="KW-0808">Transferase</keyword>
<comment type="caution">
    <text evidence="2">The sequence shown here is derived from an EMBL/GenBank/DDBJ whole genome shotgun (WGS) entry which is preliminary data.</text>
</comment>
<reference evidence="2 3" key="1">
    <citation type="submission" date="2018-09" db="EMBL/GenBank/DDBJ databases">
        <title>YIM PH 21725 draft genome.</title>
        <authorList>
            <person name="Miao C."/>
        </authorList>
    </citation>
    <scope>NUCLEOTIDE SEQUENCE [LARGE SCALE GENOMIC DNA]</scope>
    <source>
        <strain evidence="3">YIM PH21725</strain>
    </source>
</reference>
<keyword evidence="3" id="KW-1185">Reference proteome</keyword>
<dbReference type="PANTHER" id="PTHR46067">
    <property type="entry name" value="ACYL-COA N-ACYLTRANSFERASES (NAT) SUPERFAMILY PROTEIN"/>
    <property type="match status" value="1"/>
</dbReference>
<dbReference type="GO" id="GO:0016747">
    <property type="term" value="F:acyltransferase activity, transferring groups other than amino-acyl groups"/>
    <property type="evidence" value="ECO:0007669"/>
    <property type="project" value="InterPro"/>
</dbReference>
<dbReference type="Proteomes" id="UP000285112">
    <property type="component" value="Unassembled WGS sequence"/>
</dbReference>
<proteinExistence type="predicted"/>
<evidence type="ECO:0000259" key="1">
    <source>
        <dbReference type="PROSITE" id="PS51186"/>
    </source>
</evidence>
<accession>A0A419HLP8</accession>
<dbReference type="RefSeq" id="WP_120026692.1">
    <property type="nucleotide sequence ID" value="NZ_QZFV01000142.1"/>
</dbReference>
<dbReference type="PANTHER" id="PTHR46067:SF27">
    <property type="entry name" value="ACYL-COA N-ACYLTRANSFERASES (NAT) SUPERFAMILY PROTEIN"/>
    <property type="match status" value="1"/>
</dbReference>
<dbReference type="Pfam" id="PF13302">
    <property type="entry name" value="Acetyltransf_3"/>
    <property type="match status" value="1"/>
</dbReference>
<dbReference type="InterPro" id="IPR016181">
    <property type="entry name" value="Acyl_CoA_acyltransferase"/>
</dbReference>
<dbReference type="SUPFAM" id="SSF55729">
    <property type="entry name" value="Acyl-CoA N-acyltransferases (Nat)"/>
    <property type="match status" value="1"/>
</dbReference>
<dbReference type="AlphaFoldDB" id="A0A419HLP8"/>
<gene>
    <name evidence="2" type="ORF">D5S19_29945</name>
</gene>
<name>A0A419HLP8_9PSEU</name>
<feature type="domain" description="N-acetyltransferase" evidence="1">
    <location>
        <begin position="10"/>
        <end position="174"/>
    </location>
</feature>
<dbReference type="EMBL" id="QZFV01000142">
    <property type="protein sequence ID" value="RJQ77019.1"/>
    <property type="molecule type" value="Genomic_DNA"/>
</dbReference>
<protein>
    <submittedName>
        <fullName evidence="2">N-acetyltransferase</fullName>
    </submittedName>
</protein>
<evidence type="ECO:0000313" key="3">
    <source>
        <dbReference type="Proteomes" id="UP000285112"/>
    </source>
</evidence>
<organism evidence="2 3">
    <name type="scientific">Amycolatopsis panacis</name>
    <dbReference type="NCBI Taxonomy" id="2340917"/>
    <lineage>
        <taxon>Bacteria</taxon>
        <taxon>Bacillati</taxon>
        <taxon>Actinomycetota</taxon>
        <taxon>Actinomycetes</taxon>
        <taxon>Pseudonocardiales</taxon>
        <taxon>Pseudonocardiaceae</taxon>
        <taxon>Amycolatopsis</taxon>
    </lineage>
</organism>
<dbReference type="PROSITE" id="PS51186">
    <property type="entry name" value="GNAT"/>
    <property type="match status" value="1"/>
</dbReference>
<dbReference type="OrthoDB" id="9814648at2"/>
<sequence>MKTGNHKQHVTLRAFTGDDLAVLDRFATDAEVTGAFGWAGFADPHLRRRRFAADGLLGEASGALAVVIGDEVGGMATWEAADRGGPSGGCYEIGALLLPGHHGHETRAEAHRRLVDYLFQVTRAHRLQAFADAENLAAQQVLETTGFHREGLLCQVTWREGAYRDAVVYGLLRSEAQPQ</sequence>
<dbReference type="Gene3D" id="3.40.630.30">
    <property type="match status" value="1"/>
</dbReference>
<evidence type="ECO:0000313" key="2">
    <source>
        <dbReference type="EMBL" id="RJQ77019.1"/>
    </source>
</evidence>
<dbReference type="InterPro" id="IPR000182">
    <property type="entry name" value="GNAT_dom"/>
</dbReference>